<sequence length="274" mass="32160">MQQLAQLDDEPRDVAPWLDQVSHVDPLLFKKWLAKPDSLYFVRLNPPASGGVMLEEVDCEDLVRPEGEVREPFADWWTAEQRRERLWAQALDEVVDAPVYQLQRRRHDRTKRRTGSETDYARIDNFPIFCPLARLLLDFEDVFTRRASRSTVFLHLCCRLAPALKKRKYSAREASGLHFRAGFELFEYLFDKVYRPLRARYSNYGGLYRYLRSLGLDDAKLKWAGARLEMANAKVELPVDDSRVVNPTFVDFLLAHKRRERHTPRPREPPCVIL</sequence>
<organism evidence="1 2">
    <name type="scientific">Rhodotorula paludigena</name>
    <dbReference type="NCBI Taxonomy" id="86838"/>
    <lineage>
        <taxon>Eukaryota</taxon>
        <taxon>Fungi</taxon>
        <taxon>Dikarya</taxon>
        <taxon>Basidiomycota</taxon>
        <taxon>Pucciniomycotina</taxon>
        <taxon>Microbotryomycetes</taxon>
        <taxon>Sporidiobolales</taxon>
        <taxon>Sporidiobolaceae</taxon>
        <taxon>Rhodotorula</taxon>
    </lineage>
</organism>
<accession>A0AAV5GLF6</accession>
<protein>
    <submittedName>
        <fullName evidence="1">Uncharacterized protein</fullName>
    </submittedName>
</protein>
<gene>
    <name evidence="1" type="ORF">Rhopal_004334-T1</name>
</gene>
<evidence type="ECO:0000313" key="2">
    <source>
        <dbReference type="Proteomes" id="UP001342314"/>
    </source>
</evidence>
<proteinExistence type="predicted"/>
<dbReference type="Proteomes" id="UP001342314">
    <property type="component" value="Unassembled WGS sequence"/>
</dbReference>
<reference evidence="1 2" key="1">
    <citation type="submission" date="2021-12" db="EMBL/GenBank/DDBJ databases">
        <title>High titer production of polyol ester of fatty acids by Rhodotorula paludigena BS15 towards product separation-free biomass refinery.</title>
        <authorList>
            <person name="Mano J."/>
            <person name="Ono H."/>
            <person name="Tanaka T."/>
            <person name="Naito K."/>
            <person name="Sushida H."/>
            <person name="Ike M."/>
            <person name="Tokuyasu K."/>
            <person name="Kitaoka M."/>
        </authorList>
    </citation>
    <scope>NUCLEOTIDE SEQUENCE [LARGE SCALE GENOMIC DNA]</scope>
    <source>
        <strain evidence="1 2">BS15</strain>
    </source>
</reference>
<name>A0AAV5GLF6_9BASI</name>
<keyword evidence="2" id="KW-1185">Reference proteome</keyword>
<dbReference type="AlphaFoldDB" id="A0AAV5GLF6"/>
<evidence type="ECO:0000313" key="1">
    <source>
        <dbReference type="EMBL" id="GJN91314.1"/>
    </source>
</evidence>
<dbReference type="EMBL" id="BQKY01000008">
    <property type="protein sequence ID" value="GJN91314.1"/>
    <property type="molecule type" value="Genomic_DNA"/>
</dbReference>
<comment type="caution">
    <text evidence="1">The sequence shown here is derived from an EMBL/GenBank/DDBJ whole genome shotgun (WGS) entry which is preliminary data.</text>
</comment>